<accession>A0AAD4GHK5</accession>
<keyword evidence="4" id="KW-1185">Reference proteome</keyword>
<reference evidence="3" key="1">
    <citation type="submission" date="2019-10" db="EMBL/GenBank/DDBJ databases">
        <authorList>
            <consortium name="DOE Joint Genome Institute"/>
            <person name="Kuo A."/>
            <person name="Miyauchi S."/>
            <person name="Kiss E."/>
            <person name="Drula E."/>
            <person name="Kohler A."/>
            <person name="Sanchez-Garcia M."/>
            <person name="Andreopoulos B."/>
            <person name="Barry K.W."/>
            <person name="Bonito G."/>
            <person name="Buee M."/>
            <person name="Carver A."/>
            <person name="Chen C."/>
            <person name="Cichocki N."/>
            <person name="Clum A."/>
            <person name="Culley D."/>
            <person name="Crous P.W."/>
            <person name="Fauchery L."/>
            <person name="Girlanda M."/>
            <person name="Hayes R."/>
            <person name="Keri Z."/>
            <person name="LaButti K."/>
            <person name="Lipzen A."/>
            <person name="Lombard V."/>
            <person name="Magnuson J."/>
            <person name="Maillard F."/>
            <person name="Morin E."/>
            <person name="Murat C."/>
            <person name="Nolan M."/>
            <person name="Ohm R."/>
            <person name="Pangilinan J."/>
            <person name="Pereira M."/>
            <person name="Perotto S."/>
            <person name="Peter M."/>
            <person name="Riley R."/>
            <person name="Sitrit Y."/>
            <person name="Stielow B."/>
            <person name="Szollosi G."/>
            <person name="Zifcakova L."/>
            <person name="Stursova M."/>
            <person name="Spatafora J.W."/>
            <person name="Tedersoo L."/>
            <person name="Vaario L.-M."/>
            <person name="Yamada A."/>
            <person name="Yan M."/>
            <person name="Wang P."/>
            <person name="Xu J."/>
            <person name="Bruns T."/>
            <person name="Baldrian P."/>
            <person name="Vilgalys R."/>
            <person name="Henrissat B."/>
            <person name="Grigoriev I.V."/>
            <person name="Hibbett D."/>
            <person name="Nagy L.G."/>
            <person name="Martin F.M."/>
        </authorList>
    </citation>
    <scope>NUCLEOTIDE SEQUENCE</scope>
    <source>
        <strain evidence="3">BED1</strain>
    </source>
</reference>
<feature type="compositionally biased region" description="Basic residues" evidence="2">
    <location>
        <begin position="380"/>
        <end position="391"/>
    </location>
</feature>
<feature type="region of interest" description="Disordered" evidence="2">
    <location>
        <begin position="184"/>
        <end position="253"/>
    </location>
</feature>
<gene>
    <name evidence="3" type="ORF">L210DRAFT_3643857</name>
</gene>
<keyword evidence="1" id="KW-0175">Coiled coil</keyword>
<evidence type="ECO:0000256" key="2">
    <source>
        <dbReference type="SAM" id="MobiDB-lite"/>
    </source>
</evidence>
<feature type="compositionally biased region" description="Low complexity" evidence="2">
    <location>
        <begin position="201"/>
        <end position="212"/>
    </location>
</feature>
<feature type="region of interest" description="Disordered" evidence="2">
    <location>
        <begin position="366"/>
        <end position="398"/>
    </location>
</feature>
<evidence type="ECO:0000313" key="4">
    <source>
        <dbReference type="Proteomes" id="UP001194468"/>
    </source>
</evidence>
<comment type="caution">
    <text evidence="3">The sequence shown here is derived from an EMBL/GenBank/DDBJ whole genome shotgun (WGS) entry which is preliminary data.</text>
</comment>
<organism evidence="3 4">
    <name type="scientific">Boletus edulis BED1</name>
    <dbReference type="NCBI Taxonomy" id="1328754"/>
    <lineage>
        <taxon>Eukaryota</taxon>
        <taxon>Fungi</taxon>
        <taxon>Dikarya</taxon>
        <taxon>Basidiomycota</taxon>
        <taxon>Agaricomycotina</taxon>
        <taxon>Agaricomycetes</taxon>
        <taxon>Agaricomycetidae</taxon>
        <taxon>Boletales</taxon>
        <taxon>Boletineae</taxon>
        <taxon>Boletaceae</taxon>
        <taxon>Boletoideae</taxon>
        <taxon>Boletus</taxon>
    </lineage>
</organism>
<dbReference type="AlphaFoldDB" id="A0AAD4GHK5"/>
<proteinExistence type="predicted"/>
<feature type="compositionally biased region" description="Low complexity" evidence="2">
    <location>
        <begin position="287"/>
        <end position="307"/>
    </location>
</feature>
<dbReference type="Proteomes" id="UP001194468">
    <property type="component" value="Unassembled WGS sequence"/>
</dbReference>
<protein>
    <submittedName>
        <fullName evidence="3">Uncharacterized protein</fullName>
    </submittedName>
</protein>
<dbReference type="EMBL" id="WHUW01000008">
    <property type="protein sequence ID" value="KAF8442954.1"/>
    <property type="molecule type" value="Genomic_DNA"/>
</dbReference>
<feature type="coiled-coil region" evidence="1">
    <location>
        <begin position="28"/>
        <end position="55"/>
    </location>
</feature>
<sequence>MSKTPAAILTDALTAFNNAANLALTTAQDQARKDVTQATTDVREARRERDDAVNALHASRLEEQAWKQEAAEWKAAADQAELTTNHHLETIAQLREEANQWKNQCLRLEETSRQEAISWKEQFLRVEQERSKLAQRVEELVAEQHSSGGHTRTSVAPYTPVVRYSAAGDLSASTRLQHASALDSLSPSLHERPPSKSAFPTSRTTSRAWRTRPGPVSQLPSPLSENQRSARQRPAQETAPPVAQPGPVSNGTRQVFIRRVRAVVEVPVKEESVDREGTGLLKDAGVSTSASQVATTSTLASTSTSKTPNALPKISELSKATSRVKRKATKRTYVEVDDDSEDDDDELLMGVEINRKEVYGMKRVPKPISVQKTSQPSVVVKRRKELAKKSRPSTPSKP</sequence>
<evidence type="ECO:0000313" key="3">
    <source>
        <dbReference type="EMBL" id="KAF8442954.1"/>
    </source>
</evidence>
<reference evidence="3" key="2">
    <citation type="journal article" date="2020" name="Nat. Commun.">
        <title>Large-scale genome sequencing of mycorrhizal fungi provides insights into the early evolution of symbiotic traits.</title>
        <authorList>
            <person name="Miyauchi S."/>
            <person name="Kiss E."/>
            <person name="Kuo A."/>
            <person name="Drula E."/>
            <person name="Kohler A."/>
            <person name="Sanchez-Garcia M."/>
            <person name="Morin E."/>
            <person name="Andreopoulos B."/>
            <person name="Barry K.W."/>
            <person name="Bonito G."/>
            <person name="Buee M."/>
            <person name="Carver A."/>
            <person name="Chen C."/>
            <person name="Cichocki N."/>
            <person name="Clum A."/>
            <person name="Culley D."/>
            <person name="Crous P.W."/>
            <person name="Fauchery L."/>
            <person name="Girlanda M."/>
            <person name="Hayes R.D."/>
            <person name="Keri Z."/>
            <person name="LaButti K."/>
            <person name="Lipzen A."/>
            <person name="Lombard V."/>
            <person name="Magnuson J."/>
            <person name="Maillard F."/>
            <person name="Murat C."/>
            <person name="Nolan M."/>
            <person name="Ohm R.A."/>
            <person name="Pangilinan J."/>
            <person name="Pereira M.F."/>
            <person name="Perotto S."/>
            <person name="Peter M."/>
            <person name="Pfister S."/>
            <person name="Riley R."/>
            <person name="Sitrit Y."/>
            <person name="Stielow J.B."/>
            <person name="Szollosi G."/>
            <person name="Zifcakova L."/>
            <person name="Stursova M."/>
            <person name="Spatafora J.W."/>
            <person name="Tedersoo L."/>
            <person name="Vaario L.M."/>
            <person name="Yamada A."/>
            <person name="Yan M."/>
            <person name="Wang P."/>
            <person name="Xu J."/>
            <person name="Bruns T."/>
            <person name="Baldrian P."/>
            <person name="Vilgalys R."/>
            <person name="Dunand C."/>
            <person name="Henrissat B."/>
            <person name="Grigoriev I.V."/>
            <person name="Hibbett D."/>
            <person name="Nagy L.G."/>
            <person name="Martin F.M."/>
        </authorList>
    </citation>
    <scope>NUCLEOTIDE SEQUENCE</scope>
    <source>
        <strain evidence="3">BED1</strain>
    </source>
</reference>
<evidence type="ECO:0000256" key="1">
    <source>
        <dbReference type="SAM" id="Coils"/>
    </source>
</evidence>
<feature type="region of interest" description="Disordered" evidence="2">
    <location>
        <begin position="287"/>
        <end position="331"/>
    </location>
</feature>
<name>A0AAD4GHK5_BOLED</name>
<feature type="compositionally biased region" description="Polar residues" evidence="2">
    <location>
        <begin position="218"/>
        <end position="229"/>
    </location>
</feature>
<feature type="coiled-coil region" evidence="1">
    <location>
        <begin position="84"/>
        <end position="143"/>
    </location>
</feature>